<dbReference type="SUPFAM" id="SSF51206">
    <property type="entry name" value="cAMP-binding domain-like"/>
    <property type="match status" value="1"/>
</dbReference>
<dbReference type="GO" id="GO:0044877">
    <property type="term" value="F:protein-containing complex binding"/>
    <property type="evidence" value="ECO:0007669"/>
    <property type="project" value="TreeGrafter"/>
</dbReference>
<organism evidence="4 5">
    <name type="scientific">Lichenibacterium ramalinae</name>
    <dbReference type="NCBI Taxonomy" id="2316527"/>
    <lineage>
        <taxon>Bacteria</taxon>
        <taxon>Pseudomonadati</taxon>
        <taxon>Pseudomonadota</taxon>
        <taxon>Alphaproteobacteria</taxon>
        <taxon>Hyphomicrobiales</taxon>
        <taxon>Lichenihabitantaceae</taxon>
        <taxon>Lichenibacterium</taxon>
    </lineage>
</organism>
<keyword evidence="1" id="KW-0407">Ion channel</keyword>
<sequence length="236" mass="25949">MRRTGRASASCGTWKTRAWHTTSIAWSRWRTAGSRRTRPKATPRASPARTSESRCALPRDRRAPGPRCEPHRGLSKGQGERAVSLLKEDVEVLREVPIFASVDPSKLKLLAFASQRLKFDAGQVLCNEGEVGDRAFVIVKGSADVFVKAGDTEVKVATVGRNDFIGDMAILCDRPRSATVTAATSCETLVIGKTQLMGLLKSFPDMGIAMMRVLAFRLERTNRALAQAELDRFHAH</sequence>
<evidence type="ECO:0000256" key="2">
    <source>
        <dbReference type="SAM" id="MobiDB-lite"/>
    </source>
</evidence>
<dbReference type="InterPro" id="IPR000595">
    <property type="entry name" value="cNMP-bd_dom"/>
</dbReference>
<dbReference type="Pfam" id="PF00027">
    <property type="entry name" value="cNMP_binding"/>
    <property type="match status" value="1"/>
</dbReference>
<evidence type="ECO:0000313" key="4">
    <source>
        <dbReference type="EMBL" id="RYB03989.1"/>
    </source>
</evidence>
<evidence type="ECO:0000256" key="1">
    <source>
        <dbReference type="ARBA" id="ARBA00023286"/>
    </source>
</evidence>
<name>A0A4Q2RBU0_9HYPH</name>
<comment type="caution">
    <text evidence="4">The sequence shown here is derived from an EMBL/GenBank/DDBJ whole genome shotgun (WGS) entry which is preliminary data.</text>
</comment>
<keyword evidence="1" id="KW-1071">Ligand-gated ion channel</keyword>
<keyword evidence="5" id="KW-1185">Reference proteome</keyword>
<feature type="domain" description="Cyclic nucleotide-binding" evidence="3">
    <location>
        <begin position="98"/>
        <end position="200"/>
    </location>
</feature>
<keyword evidence="1" id="KW-0406">Ion transport</keyword>
<dbReference type="EMBL" id="QYBC01000012">
    <property type="protein sequence ID" value="RYB03989.1"/>
    <property type="molecule type" value="Genomic_DNA"/>
</dbReference>
<dbReference type="GO" id="GO:0005221">
    <property type="term" value="F:intracellularly cyclic nucleotide-activated monoatomic cation channel activity"/>
    <property type="evidence" value="ECO:0007669"/>
    <property type="project" value="InterPro"/>
</dbReference>
<reference evidence="4 5" key="1">
    <citation type="submission" date="2018-09" db="EMBL/GenBank/DDBJ databases">
        <authorList>
            <person name="Grouzdev D.S."/>
            <person name="Krutkina M.S."/>
        </authorList>
    </citation>
    <scope>NUCLEOTIDE SEQUENCE [LARGE SCALE GENOMIC DNA]</scope>
    <source>
        <strain evidence="4 5">RmlP001</strain>
    </source>
</reference>
<protein>
    <submittedName>
        <fullName evidence="4">Cyclic nucleotide-binding domain-containing protein</fullName>
    </submittedName>
</protein>
<proteinExistence type="predicted"/>
<dbReference type="OrthoDB" id="3525895at2"/>
<dbReference type="PRINTS" id="PR00103">
    <property type="entry name" value="CAMPKINASE"/>
</dbReference>
<dbReference type="InterPro" id="IPR014710">
    <property type="entry name" value="RmlC-like_jellyroll"/>
</dbReference>
<dbReference type="PROSITE" id="PS50042">
    <property type="entry name" value="CNMP_BINDING_3"/>
    <property type="match status" value="1"/>
</dbReference>
<dbReference type="CDD" id="cd00038">
    <property type="entry name" value="CAP_ED"/>
    <property type="match status" value="1"/>
</dbReference>
<dbReference type="InterPro" id="IPR018490">
    <property type="entry name" value="cNMP-bd_dom_sf"/>
</dbReference>
<dbReference type="AlphaFoldDB" id="A0A4Q2RBU0"/>
<feature type="compositionally biased region" description="Basic and acidic residues" evidence="2">
    <location>
        <begin position="57"/>
        <end position="72"/>
    </location>
</feature>
<keyword evidence="1" id="KW-0813">Transport</keyword>
<dbReference type="Proteomes" id="UP000289411">
    <property type="component" value="Unassembled WGS sequence"/>
</dbReference>
<accession>A0A4Q2RBU0</accession>
<dbReference type="PANTHER" id="PTHR45638:SF11">
    <property type="entry name" value="CYCLIC NUCLEOTIDE-GATED CATION CHANNEL SUBUNIT A"/>
    <property type="match status" value="1"/>
</dbReference>
<dbReference type="InterPro" id="IPR050866">
    <property type="entry name" value="CNG_cation_channel"/>
</dbReference>
<gene>
    <name evidence="4" type="ORF">D3272_15490</name>
</gene>
<dbReference type="Gene3D" id="2.60.120.10">
    <property type="entry name" value="Jelly Rolls"/>
    <property type="match status" value="1"/>
</dbReference>
<feature type="region of interest" description="Disordered" evidence="2">
    <location>
        <begin position="30"/>
        <end position="80"/>
    </location>
</feature>
<evidence type="ECO:0000313" key="5">
    <source>
        <dbReference type="Proteomes" id="UP000289411"/>
    </source>
</evidence>
<dbReference type="SMART" id="SM00100">
    <property type="entry name" value="cNMP"/>
    <property type="match status" value="1"/>
</dbReference>
<dbReference type="PANTHER" id="PTHR45638">
    <property type="entry name" value="CYCLIC NUCLEOTIDE-GATED CATION CHANNEL SUBUNIT A"/>
    <property type="match status" value="1"/>
</dbReference>
<reference evidence="4 5" key="2">
    <citation type="submission" date="2019-02" db="EMBL/GenBank/DDBJ databases">
        <title>'Lichenibacterium ramalinii' gen. nov. sp. nov., 'Lichenibacterium minor' gen. nov. sp. nov.</title>
        <authorList>
            <person name="Pankratov T."/>
        </authorList>
    </citation>
    <scope>NUCLEOTIDE SEQUENCE [LARGE SCALE GENOMIC DNA]</scope>
    <source>
        <strain evidence="4 5">RmlP001</strain>
    </source>
</reference>
<evidence type="ECO:0000259" key="3">
    <source>
        <dbReference type="PROSITE" id="PS50042"/>
    </source>
</evidence>